<comment type="caution">
    <text evidence="2">The sequence shown here is derived from an EMBL/GenBank/DDBJ whole genome shotgun (WGS) entry which is preliminary data.</text>
</comment>
<evidence type="ECO:0000256" key="1">
    <source>
        <dbReference type="SAM" id="Phobius"/>
    </source>
</evidence>
<accession>A0A9D9E8I9</accession>
<feature type="transmembrane region" description="Helical" evidence="1">
    <location>
        <begin position="41"/>
        <end position="72"/>
    </location>
</feature>
<evidence type="ECO:0000313" key="3">
    <source>
        <dbReference type="Proteomes" id="UP000823614"/>
    </source>
</evidence>
<organism evidence="2 3">
    <name type="scientific">Candidatus Gallilactobacillus intestinavium</name>
    <dbReference type="NCBI Taxonomy" id="2840838"/>
    <lineage>
        <taxon>Bacteria</taxon>
        <taxon>Bacillati</taxon>
        <taxon>Bacillota</taxon>
        <taxon>Bacilli</taxon>
        <taxon>Lactobacillales</taxon>
        <taxon>Lactobacillaceae</taxon>
        <taxon>Lactobacillaceae incertae sedis</taxon>
        <taxon>Candidatus Gallilactobacillus</taxon>
    </lineage>
</organism>
<proteinExistence type="predicted"/>
<dbReference type="Proteomes" id="UP000823614">
    <property type="component" value="Unassembled WGS sequence"/>
</dbReference>
<protein>
    <submittedName>
        <fullName evidence="2">Uncharacterized protein</fullName>
    </submittedName>
</protein>
<evidence type="ECO:0000313" key="2">
    <source>
        <dbReference type="EMBL" id="MBO8442028.1"/>
    </source>
</evidence>
<dbReference type="AlphaFoldDB" id="A0A9D9E8I9"/>
<sequence>MSIAIALMMHFLIKKNCPNSVGRKVKCHVYPVSLSMGIKGIFYYLVSIGLFVILISYALLAATCFIWVMFFLENIFVNLGKLKIKIID</sequence>
<keyword evidence="1" id="KW-1133">Transmembrane helix</keyword>
<gene>
    <name evidence="2" type="ORF">IAA89_06320</name>
</gene>
<keyword evidence="1" id="KW-0812">Transmembrane</keyword>
<keyword evidence="1" id="KW-0472">Membrane</keyword>
<reference evidence="2" key="1">
    <citation type="submission" date="2020-10" db="EMBL/GenBank/DDBJ databases">
        <authorList>
            <person name="Gilroy R."/>
        </authorList>
    </citation>
    <scope>NUCLEOTIDE SEQUENCE</scope>
    <source>
        <strain evidence="2">C6-149</strain>
    </source>
</reference>
<dbReference type="EMBL" id="JADIMP010000102">
    <property type="protein sequence ID" value="MBO8442028.1"/>
    <property type="molecule type" value="Genomic_DNA"/>
</dbReference>
<reference evidence="2" key="2">
    <citation type="journal article" date="2021" name="PeerJ">
        <title>Extensive microbial diversity within the chicken gut microbiome revealed by metagenomics and culture.</title>
        <authorList>
            <person name="Gilroy R."/>
            <person name="Ravi A."/>
            <person name="Getino M."/>
            <person name="Pursley I."/>
            <person name="Horton D.L."/>
            <person name="Alikhan N.F."/>
            <person name="Baker D."/>
            <person name="Gharbi K."/>
            <person name="Hall N."/>
            <person name="Watson M."/>
            <person name="Adriaenssens E.M."/>
            <person name="Foster-Nyarko E."/>
            <person name="Jarju S."/>
            <person name="Secka A."/>
            <person name="Antonio M."/>
            <person name="Oren A."/>
            <person name="Chaudhuri R.R."/>
            <person name="La Ragione R."/>
            <person name="Hildebrand F."/>
            <person name="Pallen M.J."/>
        </authorList>
    </citation>
    <scope>NUCLEOTIDE SEQUENCE</scope>
    <source>
        <strain evidence="2">C6-149</strain>
    </source>
</reference>
<name>A0A9D9E8I9_9LACO</name>